<dbReference type="CDD" id="cd07247">
    <property type="entry name" value="SgaA_N_like"/>
    <property type="match status" value="2"/>
</dbReference>
<gene>
    <name evidence="2" type="ORF">DVA86_12870</name>
</gene>
<dbReference type="RefSeq" id="WP_208878245.1">
    <property type="nucleotide sequence ID" value="NZ_CP031320.1"/>
</dbReference>
<proteinExistence type="predicted"/>
<feature type="domain" description="VOC" evidence="1">
    <location>
        <begin position="14"/>
        <end position="129"/>
    </location>
</feature>
<dbReference type="PROSITE" id="PS51819">
    <property type="entry name" value="VOC"/>
    <property type="match status" value="2"/>
</dbReference>
<dbReference type="AlphaFoldDB" id="A0A345XP47"/>
<dbReference type="Proteomes" id="UP000254425">
    <property type="component" value="Chromosome"/>
</dbReference>
<dbReference type="Pfam" id="PF18029">
    <property type="entry name" value="Glyoxalase_6"/>
    <property type="match status" value="1"/>
</dbReference>
<evidence type="ECO:0000259" key="1">
    <source>
        <dbReference type="PROSITE" id="PS51819"/>
    </source>
</evidence>
<organism evidence="2 3">
    <name type="scientific">Streptomyces armeniacus</name>
    <dbReference type="NCBI Taxonomy" id="83291"/>
    <lineage>
        <taxon>Bacteria</taxon>
        <taxon>Bacillati</taxon>
        <taxon>Actinomycetota</taxon>
        <taxon>Actinomycetes</taxon>
        <taxon>Kitasatosporales</taxon>
        <taxon>Streptomycetaceae</taxon>
        <taxon>Streptomyces</taxon>
    </lineage>
</organism>
<dbReference type="PANTHER" id="PTHR33993">
    <property type="entry name" value="GLYOXALASE-RELATED"/>
    <property type="match status" value="1"/>
</dbReference>
<evidence type="ECO:0000313" key="3">
    <source>
        <dbReference type="Proteomes" id="UP000254425"/>
    </source>
</evidence>
<name>A0A345XP47_9ACTN</name>
<sequence>MTEAAIRHQHTTGTPCWASLMVHGLPASREFYHGLFGWEYRHGPQQLEPYVRAVVNGREVAGMGEMTSARAQPHIAWMPYMSTEDADTTAGLVRECGGTVAVGPLDVENAGRLAIAADPTGGTFGIWQPGTHLGLGTSEAGAPGTPVWFELVTRETSSVGKFYPAVFGYEAEAVVSADFDYVTLHLDGRPVAGVHGVGRDLPRDRGPHWETYFAVEDTDAAARLVTELGGHVVRPPRDSPYGRLATVIDPEGAQFSVIRLAERDGG</sequence>
<dbReference type="KEGG" id="sarm:DVA86_12870"/>
<reference evidence="2 3" key="1">
    <citation type="submission" date="2018-07" db="EMBL/GenBank/DDBJ databases">
        <title>Draft genome of the type strain Streptomyces armeniacus ATCC 15676.</title>
        <authorList>
            <person name="Labana P."/>
            <person name="Gosse J.T."/>
            <person name="Boddy C.N."/>
        </authorList>
    </citation>
    <scope>NUCLEOTIDE SEQUENCE [LARGE SCALE GENOMIC DNA]</scope>
    <source>
        <strain evidence="2 3">ATCC 15676</strain>
    </source>
</reference>
<dbReference type="EMBL" id="CP031320">
    <property type="protein sequence ID" value="AXK33413.1"/>
    <property type="molecule type" value="Genomic_DNA"/>
</dbReference>
<dbReference type="SUPFAM" id="SSF54593">
    <property type="entry name" value="Glyoxalase/Bleomycin resistance protein/Dihydroxybiphenyl dioxygenase"/>
    <property type="match status" value="2"/>
</dbReference>
<dbReference type="InterPro" id="IPR041581">
    <property type="entry name" value="Glyoxalase_6"/>
</dbReference>
<dbReference type="InterPro" id="IPR029068">
    <property type="entry name" value="Glyas_Bleomycin-R_OHBP_Dase"/>
</dbReference>
<dbReference type="InterPro" id="IPR052164">
    <property type="entry name" value="Anthracycline_SecMetBiosynth"/>
</dbReference>
<keyword evidence="3" id="KW-1185">Reference proteome</keyword>
<evidence type="ECO:0000313" key="2">
    <source>
        <dbReference type="EMBL" id="AXK33413.1"/>
    </source>
</evidence>
<accession>A0A345XP47</accession>
<feature type="domain" description="VOC" evidence="1">
    <location>
        <begin position="145"/>
        <end position="260"/>
    </location>
</feature>
<dbReference type="PANTHER" id="PTHR33993:SF10">
    <property type="entry name" value="CONSERVED PROTEIN"/>
    <property type="match status" value="1"/>
</dbReference>
<dbReference type="Gene3D" id="3.10.180.10">
    <property type="entry name" value="2,3-Dihydroxybiphenyl 1,2-Dioxygenase, domain 1"/>
    <property type="match status" value="2"/>
</dbReference>
<protein>
    <submittedName>
        <fullName evidence="2">VOC family protein</fullName>
    </submittedName>
</protein>
<dbReference type="InterPro" id="IPR037523">
    <property type="entry name" value="VOC_core"/>
</dbReference>